<feature type="transmembrane region" description="Helical" evidence="10">
    <location>
        <begin position="208"/>
        <end position="236"/>
    </location>
</feature>
<feature type="transmembrane region" description="Helical" evidence="10">
    <location>
        <begin position="283"/>
        <end position="305"/>
    </location>
</feature>
<dbReference type="PANTHER" id="PTHR12468:SF2">
    <property type="entry name" value="GPI MANNOSYLTRANSFERASE 2"/>
    <property type="match status" value="1"/>
</dbReference>
<dbReference type="InterPro" id="IPR007315">
    <property type="entry name" value="PIG-V/Gpi18"/>
</dbReference>
<comment type="subcellular location">
    <subcellularLocation>
        <location evidence="1">Endoplasmic reticulum membrane</location>
        <topology evidence="1">Multi-pass membrane protein</topology>
    </subcellularLocation>
</comment>
<dbReference type="GO" id="GO:0031501">
    <property type="term" value="C:mannosyltransferase complex"/>
    <property type="evidence" value="ECO:0007669"/>
    <property type="project" value="TreeGrafter"/>
</dbReference>
<evidence type="ECO:0000256" key="5">
    <source>
        <dbReference type="ARBA" id="ARBA00022679"/>
    </source>
</evidence>
<keyword evidence="6 10" id="KW-0812">Transmembrane</keyword>
<dbReference type="EMBL" id="LBPR01000029">
    <property type="protein sequence ID" value="KKP60142.1"/>
    <property type="molecule type" value="Genomic_DNA"/>
</dbReference>
<evidence type="ECO:0000256" key="8">
    <source>
        <dbReference type="ARBA" id="ARBA00022989"/>
    </source>
</evidence>
<dbReference type="GO" id="GO:0004376">
    <property type="term" value="F:GPI mannosyltransferase activity"/>
    <property type="evidence" value="ECO:0007669"/>
    <property type="project" value="InterPro"/>
</dbReference>
<evidence type="ECO:0000256" key="10">
    <source>
        <dbReference type="SAM" id="Phobius"/>
    </source>
</evidence>
<dbReference type="GO" id="GO:0000009">
    <property type="term" value="F:alpha-1,6-mannosyltransferase activity"/>
    <property type="evidence" value="ECO:0007669"/>
    <property type="project" value="InterPro"/>
</dbReference>
<keyword evidence="9 10" id="KW-0472">Membrane</keyword>
<comment type="pathway">
    <text evidence="2">Glycolipid biosynthesis; glycosylphosphatidylinositol-anchor biosynthesis.</text>
</comment>
<organism evidence="11 12">
    <name type="scientific">Candidatus Roizmanbacteria bacterium GW2011_GWC2_34_23</name>
    <dbReference type="NCBI Taxonomy" id="1618484"/>
    <lineage>
        <taxon>Bacteria</taxon>
        <taxon>Candidatus Roizmaniibacteriota</taxon>
    </lineage>
</organism>
<name>A0A0G0DYD3_9BACT</name>
<keyword evidence="4" id="KW-0328">Glycosyltransferase</keyword>
<dbReference type="GO" id="GO:0016020">
    <property type="term" value="C:membrane"/>
    <property type="evidence" value="ECO:0007669"/>
    <property type="project" value="GOC"/>
</dbReference>
<evidence type="ECO:0000256" key="9">
    <source>
        <dbReference type="ARBA" id="ARBA00023136"/>
    </source>
</evidence>
<evidence type="ECO:0000313" key="11">
    <source>
        <dbReference type="EMBL" id="KKP60142.1"/>
    </source>
</evidence>
<dbReference type="UniPathway" id="UPA00196"/>
<accession>A0A0G0DYD3</accession>
<evidence type="ECO:0000256" key="2">
    <source>
        <dbReference type="ARBA" id="ARBA00004687"/>
    </source>
</evidence>
<evidence type="ECO:0000256" key="6">
    <source>
        <dbReference type="ARBA" id="ARBA00022692"/>
    </source>
</evidence>
<keyword evidence="8 10" id="KW-1133">Transmembrane helix</keyword>
<keyword evidence="5" id="KW-0808">Transferase</keyword>
<dbReference type="STRING" id="1618484.UR56_C0029G0001"/>
<proteinExistence type="predicted"/>
<feature type="transmembrane region" description="Helical" evidence="10">
    <location>
        <begin position="162"/>
        <end position="188"/>
    </location>
</feature>
<dbReference type="AlphaFoldDB" id="A0A0G0DYD3"/>
<evidence type="ECO:0008006" key="13">
    <source>
        <dbReference type="Google" id="ProtNLM"/>
    </source>
</evidence>
<dbReference type="PANTHER" id="PTHR12468">
    <property type="entry name" value="GPI MANNOSYLTRANSFERASE 2"/>
    <property type="match status" value="1"/>
</dbReference>
<evidence type="ECO:0000256" key="4">
    <source>
        <dbReference type="ARBA" id="ARBA00022676"/>
    </source>
</evidence>
<feature type="transmembrane region" description="Helical" evidence="10">
    <location>
        <begin position="91"/>
        <end position="113"/>
    </location>
</feature>
<reference evidence="11 12" key="1">
    <citation type="journal article" date="2015" name="Nature">
        <title>rRNA introns, odd ribosomes, and small enigmatic genomes across a large radiation of phyla.</title>
        <authorList>
            <person name="Brown C.T."/>
            <person name="Hug L.A."/>
            <person name="Thomas B.C."/>
            <person name="Sharon I."/>
            <person name="Castelle C.J."/>
            <person name="Singh A."/>
            <person name="Wilkins M.J."/>
            <person name="Williams K.H."/>
            <person name="Banfield J.F."/>
        </authorList>
    </citation>
    <scope>NUCLEOTIDE SEQUENCE [LARGE SCALE GENOMIC DNA]</scope>
</reference>
<dbReference type="Proteomes" id="UP000034004">
    <property type="component" value="Unassembled WGS sequence"/>
</dbReference>
<feature type="transmembrane region" description="Helical" evidence="10">
    <location>
        <begin position="7"/>
        <end position="29"/>
    </location>
</feature>
<feature type="non-terminal residue" evidence="11">
    <location>
        <position position="408"/>
    </location>
</feature>
<dbReference type="GO" id="GO:0006506">
    <property type="term" value="P:GPI anchor biosynthetic process"/>
    <property type="evidence" value="ECO:0007669"/>
    <property type="project" value="UniProtKB-UniPathway"/>
</dbReference>
<evidence type="ECO:0000256" key="3">
    <source>
        <dbReference type="ARBA" id="ARBA00022502"/>
    </source>
</evidence>
<sequence length="408" mass="47190">MVLIFFLFWRIFDFLIIFFSQKVIPYLGFFPYRDQLPGFNLPSWVSALANFDGLHYISIARDGYAQYEQAFFPLYPLTIKFLAPLFSNNQLLTGLIISNVSFFFGLIVFYKYLNKGVINHAPTTILLLLAFPTSFFFGAVYTEGLFFLLLISVLYFLKGKNYFFVVVFAFLASLTRLVGIFLIIPILLHLIQKLKVKNQNLKSKLKSFLYLILNTKYLLLIISPLLGLGIYCLYLWQTTGDPFFFLTSQPIFGANRSSHLILLPQVYWRYFKIFLTAAHDSRFYVSVIEFLMFNFVFVILVLDLFKNLKIKNWKLALSGVEGLKIENFDHLGLNLFSLANLILPTLTGTFSSVPRYVLFSLSFFIYLSQISPSYADLSHSDRPKQLRGTYTRANLFASGIKNVFIKYL</sequence>
<feature type="transmembrane region" description="Helical" evidence="10">
    <location>
        <begin position="125"/>
        <end position="156"/>
    </location>
</feature>
<evidence type="ECO:0000256" key="7">
    <source>
        <dbReference type="ARBA" id="ARBA00022824"/>
    </source>
</evidence>
<evidence type="ECO:0000256" key="1">
    <source>
        <dbReference type="ARBA" id="ARBA00004477"/>
    </source>
</evidence>
<evidence type="ECO:0000313" key="12">
    <source>
        <dbReference type="Proteomes" id="UP000034004"/>
    </source>
</evidence>
<comment type="caution">
    <text evidence="11">The sequence shown here is derived from an EMBL/GenBank/DDBJ whole genome shotgun (WGS) entry which is preliminary data.</text>
</comment>
<keyword evidence="7" id="KW-0256">Endoplasmic reticulum</keyword>
<gene>
    <name evidence="11" type="ORF">UR56_C0029G0001</name>
</gene>
<keyword evidence="3" id="KW-0337">GPI-anchor biosynthesis</keyword>
<protein>
    <recommendedName>
        <fullName evidence="13">Glycosyltransferase RgtA/B/C/D-like domain-containing protein</fullName>
    </recommendedName>
</protein>